<dbReference type="RefSeq" id="XP_062723849.1">
    <property type="nucleotide sequence ID" value="XM_062867733.1"/>
</dbReference>
<gene>
    <name evidence="2" type="ORF">B0T15DRAFT_508583</name>
</gene>
<accession>A0AAJ0GXR8</accession>
<dbReference type="Proteomes" id="UP001273166">
    <property type="component" value="Unassembled WGS sequence"/>
</dbReference>
<dbReference type="GeneID" id="87886562"/>
<evidence type="ECO:0000313" key="2">
    <source>
        <dbReference type="EMBL" id="KAK3308069.1"/>
    </source>
</evidence>
<name>A0AAJ0GXR8_9PEZI</name>
<organism evidence="2 3">
    <name type="scientific">Chaetomium strumarium</name>
    <dbReference type="NCBI Taxonomy" id="1170767"/>
    <lineage>
        <taxon>Eukaryota</taxon>
        <taxon>Fungi</taxon>
        <taxon>Dikarya</taxon>
        <taxon>Ascomycota</taxon>
        <taxon>Pezizomycotina</taxon>
        <taxon>Sordariomycetes</taxon>
        <taxon>Sordariomycetidae</taxon>
        <taxon>Sordariales</taxon>
        <taxon>Chaetomiaceae</taxon>
        <taxon>Chaetomium</taxon>
    </lineage>
</organism>
<keyword evidence="3" id="KW-1185">Reference proteome</keyword>
<proteinExistence type="predicted"/>
<evidence type="ECO:0000256" key="1">
    <source>
        <dbReference type="SAM" id="MobiDB-lite"/>
    </source>
</evidence>
<reference evidence="2" key="1">
    <citation type="journal article" date="2023" name="Mol. Phylogenet. Evol.">
        <title>Genome-scale phylogeny and comparative genomics of the fungal order Sordariales.</title>
        <authorList>
            <person name="Hensen N."/>
            <person name="Bonometti L."/>
            <person name="Westerberg I."/>
            <person name="Brannstrom I.O."/>
            <person name="Guillou S."/>
            <person name="Cros-Aarteil S."/>
            <person name="Calhoun S."/>
            <person name="Haridas S."/>
            <person name="Kuo A."/>
            <person name="Mondo S."/>
            <person name="Pangilinan J."/>
            <person name="Riley R."/>
            <person name="LaButti K."/>
            <person name="Andreopoulos B."/>
            <person name="Lipzen A."/>
            <person name="Chen C."/>
            <person name="Yan M."/>
            <person name="Daum C."/>
            <person name="Ng V."/>
            <person name="Clum A."/>
            <person name="Steindorff A."/>
            <person name="Ohm R.A."/>
            <person name="Martin F."/>
            <person name="Silar P."/>
            <person name="Natvig D.O."/>
            <person name="Lalanne C."/>
            <person name="Gautier V."/>
            <person name="Ament-Velasquez S.L."/>
            <person name="Kruys A."/>
            <person name="Hutchinson M.I."/>
            <person name="Powell A.J."/>
            <person name="Barry K."/>
            <person name="Miller A.N."/>
            <person name="Grigoriev I.V."/>
            <person name="Debuchy R."/>
            <person name="Gladieux P."/>
            <person name="Hiltunen Thoren M."/>
            <person name="Johannesson H."/>
        </authorList>
    </citation>
    <scope>NUCLEOTIDE SEQUENCE</scope>
    <source>
        <strain evidence="2">CBS 333.67</strain>
    </source>
</reference>
<feature type="compositionally biased region" description="Basic and acidic residues" evidence="1">
    <location>
        <begin position="94"/>
        <end position="147"/>
    </location>
</feature>
<dbReference type="AlphaFoldDB" id="A0AAJ0GXR8"/>
<comment type="caution">
    <text evidence="2">The sequence shown here is derived from an EMBL/GenBank/DDBJ whole genome shotgun (WGS) entry which is preliminary data.</text>
</comment>
<evidence type="ECO:0000313" key="3">
    <source>
        <dbReference type="Proteomes" id="UP001273166"/>
    </source>
</evidence>
<dbReference type="EMBL" id="JAUDZG010000002">
    <property type="protein sequence ID" value="KAK3308069.1"/>
    <property type="molecule type" value="Genomic_DNA"/>
</dbReference>
<protein>
    <submittedName>
        <fullName evidence="2">Uncharacterized protein</fullName>
    </submittedName>
</protein>
<feature type="region of interest" description="Disordered" evidence="1">
    <location>
        <begin position="86"/>
        <end position="147"/>
    </location>
</feature>
<reference evidence="2" key="2">
    <citation type="submission" date="2023-06" db="EMBL/GenBank/DDBJ databases">
        <authorList>
            <consortium name="Lawrence Berkeley National Laboratory"/>
            <person name="Mondo S.J."/>
            <person name="Hensen N."/>
            <person name="Bonometti L."/>
            <person name="Westerberg I."/>
            <person name="Brannstrom I.O."/>
            <person name="Guillou S."/>
            <person name="Cros-Aarteil S."/>
            <person name="Calhoun S."/>
            <person name="Haridas S."/>
            <person name="Kuo A."/>
            <person name="Pangilinan J."/>
            <person name="Riley R."/>
            <person name="Labutti K."/>
            <person name="Andreopoulos B."/>
            <person name="Lipzen A."/>
            <person name="Chen C."/>
            <person name="Yanf M."/>
            <person name="Daum C."/>
            <person name="Ng V."/>
            <person name="Clum A."/>
            <person name="Steindorff A."/>
            <person name="Ohm R."/>
            <person name="Martin F."/>
            <person name="Silar P."/>
            <person name="Natvig D."/>
            <person name="Lalanne C."/>
            <person name="Gautier V."/>
            <person name="Ament-Velasquez S.L."/>
            <person name="Kruys A."/>
            <person name="Hutchinson M.I."/>
            <person name="Powell A.J."/>
            <person name="Barry K."/>
            <person name="Miller A.N."/>
            <person name="Grigoriev I.V."/>
            <person name="Debuchy R."/>
            <person name="Gladieux P."/>
            <person name="Thoren M.H."/>
            <person name="Johannesson H."/>
        </authorList>
    </citation>
    <scope>NUCLEOTIDE SEQUENCE</scope>
    <source>
        <strain evidence="2">CBS 333.67</strain>
    </source>
</reference>
<sequence>MPAAGIAQDEIAQSALSAICDRFTTSSPDFYFLEASSVRIICPAPTEVGGSMKELADECNNQFCREASAECPPCGLQSRGIYTWRSRITPGDPETERRPLRPHDSSESEPFHLKRKIAEADPRTWDGDAEVRKPRRQGRLDDPASHDMAATREARKALLSFEVAKPGMGRTGVKNLHHAYLGPVPSVVYYITSDVGTGRGHVMVCSARSAALTEGSNVLHGAPHVDKIAPPVRNATTCRRHGQHVSLTMDLESVD</sequence>